<evidence type="ECO:0000256" key="3">
    <source>
        <dbReference type="ARBA" id="ARBA00022794"/>
    </source>
</evidence>
<evidence type="ECO:0000256" key="6">
    <source>
        <dbReference type="ARBA" id="ARBA00025165"/>
    </source>
</evidence>
<keyword evidence="2" id="KW-0963">Cytoplasm</keyword>
<comment type="function">
    <text evidence="6">Required for the assembly of axonemal inner and outer dynein arms. Involved in preassembly of dyneins into complexes before their transport into cilia.</text>
</comment>
<feature type="domain" description="Dynein assembly factor 3 C-terminal" evidence="8">
    <location>
        <begin position="140"/>
        <end position="214"/>
    </location>
</feature>
<accession>A0A4Z2CI62</accession>
<evidence type="ECO:0000256" key="5">
    <source>
        <dbReference type="ARBA" id="ARBA00024431"/>
    </source>
</evidence>
<evidence type="ECO:0000259" key="7">
    <source>
        <dbReference type="Pfam" id="PF14737"/>
    </source>
</evidence>
<dbReference type="GO" id="GO:0044458">
    <property type="term" value="P:motile cilium assembly"/>
    <property type="evidence" value="ECO:0007669"/>
    <property type="project" value="TreeGrafter"/>
</dbReference>
<organism evidence="9 10">
    <name type="scientific">Takifugu bimaculatus</name>
    <dbReference type="NCBI Taxonomy" id="433685"/>
    <lineage>
        <taxon>Eukaryota</taxon>
        <taxon>Metazoa</taxon>
        <taxon>Chordata</taxon>
        <taxon>Craniata</taxon>
        <taxon>Vertebrata</taxon>
        <taxon>Euteleostomi</taxon>
        <taxon>Actinopterygii</taxon>
        <taxon>Neopterygii</taxon>
        <taxon>Teleostei</taxon>
        <taxon>Neoteleostei</taxon>
        <taxon>Acanthomorphata</taxon>
        <taxon>Eupercaria</taxon>
        <taxon>Tetraodontiformes</taxon>
        <taxon>Tetradontoidea</taxon>
        <taxon>Tetraodontidae</taxon>
        <taxon>Takifugu</taxon>
    </lineage>
</organism>
<evidence type="ECO:0000313" key="9">
    <source>
        <dbReference type="EMBL" id="TNN03929.1"/>
    </source>
</evidence>
<name>A0A4Z2CI62_9TELE</name>
<dbReference type="EMBL" id="SWLE01000001">
    <property type="protein sequence ID" value="TNN03929.1"/>
    <property type="molecule type" value="Genomic_DNA"/>
</dbReference>
<evidence type="ECO:0000256" key="2">
    <source>
        <dbReference type="ARBA" id="ARBA00022490"/>
    </source>
</evidence>
<evidence type="ECO:0000313" key="10">
    <source>
        <dbReference type="Proteomes" id="UP000516260"/>
    </source>
</evidence>
<dbReference type="Pfam" id="PF14737">
    <property type="entry name" value="DUF4470"/>
    <property type="match status" value="1"/>
</dbReference>
<dbReference type="InterPro" id="IPR027974">
    <property type="entry name" value="DUF4470"/>
</dbReference>
<keyword evidence="10" id="KW-1185">Reference proteome</keyword>
<dbReference type="GO" id="GO:0070286">
    <property type="term" value="P:axonemal dynein complex assembly"/>
    <property type="evidence" value="ECO:0007669"/>
    <property type="project" value="InterPro"/>
</dbReference>
<comment type="similarity">
    <text evidence="1">Belongs to the DNAAF3 family.</text>
</comment>
<sequence length="360" mass="40754">MSAGQISEGPGCITWWGFSPACDLMDMGEERCKGEVNVLLVGSADLRHILKTMAGLQDSERLHVWVVESSMEVIARQLLLLYLTLMPQESMGNKEKTEVFLELFGNSEIRSQTAETLKCAASQLLLSVTELQETPTHSCLNTTQLKFRERDELARIFKAWLQPQPSSSVLMPKAWDYRVRQHLGRRYNCKSGSFDWDLIMKLHEKGVRIHFRAFSLSVAFLFCQNDTCYLQCGVISKHEYVRWRERGLAFEMREGAYQITNPTLISSRVFNQQGNKVALRGYWGDIVSSPFLAFGIETNDQSLLKKQNGQHIKTAQDVSFANVQMLFQALSSQQSCCSDTAAAEPTDRKSVGIRGKCVTR</sequence>
<reference evidence="9 10" key="1">
    <citation type="submission" date="2019-04" db="EMBL/GenBank/DDBJ databases">
        <title>The sequence and de novo assembly of Takifugu bimaculatus genome using PacBio and Hi-C technologies.</title>
        <authorList>
            <person name="Xu P."/>
            <person name="Liu B."/>
            <person name="Zhou Z."/>
        </authorList>
    </citation>
    <scope>NUCLEOTIDE SEQUENCE [LARGE SCALE GENOMIC DNA]</scope>
    <source>
        <strain evidence="9">TB-2018</strain>
        <tissue evidence="9">Muscle</tissue>
    </source>
</reference>
<comment type="subcellular location">
    <subcellularLocation>
        <location evidence="4">Dynein axonemal particle</location>
    </subcellularLocation>
</comment>
<dbReference type="GO" id="GO:0120293">
    <property type="term" value="C:dynein axonemal particle"/>
    <property type="evidence" value="ECO:0007669"/>
    <property type="project" value="UniProtKB-SubCell"/>
</dbReference>
<feature type="domain" description="DUF4470" evidence="7">
    <location>
        <begin position="15"/>
        <end position="109"/>
    </location>
</feature>
<comment type="caution">
    <text evidence="9">The sequence shown here is derived from an EMBL/GenBank/DDBJ whole genome shotgun (WGS) entry which is preliminary data.</text>
</comment>
<evidence type="ECO:0000256" key="4">
    <source>
        <dbReference type="ARBA" id="ARBA00024190"/>
    </source>
</evidence>
<keyword evidence="3" id="KW-0970">Cilium biogenesis/degradation</keyword>
<proteinExistence type="inferred from homology"/>
<dbReference type="AlphaFoldDB" id="A0A4Z2CI62"/>
<dbReference type="InterPro" id="IPR028235">
    <property type="entry name" value="DNAAF3_C"/>
</dbReference>
<dbReference type="InterPro" id="IPR039304">
    <property type="entry name" value="DNAAF3"/>
</dbReference>
<dbReference type="PANTHER" id="PTHR22118:SF14">
    <property type="entry name" value="DYNEIN AXONEMAL ASSEMBLY FACTOR 3"/>
    <property type="match status" value="1"/>
</dbReference>
<gene>
    <name evidence="9" type="ORF">fugu_000958</name>
</gene>
<feature type="domain" description="Dynein assembly factor 3 C-terminal" evidence="8">
    <location>
        <begin position="231"/>
        <end position="345"/>
    </location>
</feature>
<protein>
    <recommendedName>
        <fullName evidence="5">Dynein axonemal assembly factor 3</fullName>
    </recommendedName>
</protein>
<evidence type="ECO:0000256" key="1">
    <source>
        <dbReference type="ARBA" id="ARBA00010449"/>
    </source>
</evidence>
<evidence type="ECO:0000259" key="8">
    <source>
        <dbReference type="Pfam" id="PF14740"/>
    </source>
</evidence>
<dbReference type="Proteomes" id="UP000516260">
    <property type="component" value="Chromosome 1"/>
</dbReference>
<dbReference type="PANTHER" id="PTHR22118">
    <property type="entry name" value="DYNEIN ASSEMBLY FACTOR 3, AXONEMAL"/>
    <property type="match status" value="1"/>
</dbReference>
<dbReference type="Pfam" id="PF14740">
    <property type="entry name" value="DUF4471"/>
    <property type="match status" value="2"/>
</dbReference>